<evidence type="ECO:0000256" key="2">
    <source>
        <dbReference type="ARBA" id="ARBA00023134"/>
    </source>
</evidence>
<dbReference type="OrthoDB" id="2135133at2759"/>
<keyword evidence="2" id="KW-0342">GTP-binding</keyword>
<feature type="chain" id="PRO_5020023079" description="GB1/RHD3-type G domain-containing protein" evidence="5">
    <location>
        <begin position="19"/>
        <end position="952"/>
    </location>
</feature>
<dbReference type="Gene3D" id="3.40.50.300">
    <property type="entry name" value="P-loop containing nucleotide triphosphate hydrolases"/>
    <property type="match status" value="1"/>
</dbReference>
<dbReference type="Proteomes" id="UP000355283">
    <property type="component" value="Unassembled WGS sequence"/>
</dbReference>
<evidence type="ECO:0000256" key="5">
    <source>
        <dbReference type="SAM" id="SignalP"/>
    </source>
</evidence>
<dbReference type="Pfam" id="PF02263">
    <property type="entry name" value="GBP"/>
    <property type="match status" value="1"/>
</dbReference>
<gene>
    <name evidence="7" type="ORF">NSK_007836</name>
</gene>
<keyword evidence="4" id="KW-1133">Transmembrane helix</keyword>
<organism evidence="7 8">
    <name type="scientific">Nannochloropsis salina CCMP1776</name>
    <dbReference type="NCBI Taxonomy" id="1027361"/>
    <lineage>
        <taxon>Eukaryota</taxon>
        <taxon>Sar</taxon>
        <taxon>Stramenopiles</taxon>
        <taxon>Ochrophyta</taxon>
        <taxon>Eustigmatophyceae</taxon>
        <taxon>Eustigmatales</taxon>
        <taxon>Monodopsidaceae</taxon>
        <taxon>Microchloropsis</taxon>
        <taxon>Microchloropsis salina</taxon>
    </lineage>
</organism>
<evidence type="ECO:0000313" key="8">
    <source>
        <dbReference type="Proteomes" id="UP000355283"/>
    </source>
</evidence>
<dbReference type="SUPFAM" id="SSF52540">
    <property type="entry name" value="P-loop containing nucleoside triphosphate hydrolases"/>
    <property type="match status" value="1"/>
</dbReference>
<dbReference type="GO" id="GO:0005525">
    <property type="term" value="F:GTP binding"/>
    <property type="evidence" value="ECO:0007669"/>
    <property type="project" value="UniProtKB-KW"/>
</dbReference>
<keyword evidence="4" id="KW-0472">Membrane</keyword>
<dbReference type="AlphaFoldDB" id="A0A4D9CQ13"/>
<keyword evidence="8" id="KW-1185">Reference proteome</keyword>
<keyword evidence="4" id="KW-0812">Transmembrane</keyword>
<dbReference type="InterPro" id="IPR015894">
    <property type="entry name" value="Guanylate-bd_N"/>
</dbReference>
<name>A0A4D9CQ13_9STRA</name>
<dbReference type="PROSITE" id="PS51715">
    <property type="entry name" value="G_GB1_RHD3"/>
    <property type="match status" value="1"/>
</dbReference>
<keyword evidence="1" id="KW-0547">Nucleotide-binding</keyword>
<dbReference type="InterPro" id="IPR027417">
    <property type="entry name" value="P-loop_NTPase"/>
</dbReference>
<protein>
    <recommendedName>
        <fullName evidence="6">GB1/RHD3-type G domain-containing protein</fullName>
    </recommendedName>
</protein>
<feature type="signal peptide" evidence="5">
    <location>
        <begin position="1"/>
        <end position="18"/>
    </location>
</feature>
<evidence type="ECO:0000256" key="1">
    <source>
        <dbReference type="ARBA" id="ARBA00022741"/>
    </source>
</evidence>
<accession>A0A4D9CQ13</accession>
<keyword evidence="5" id="KW-0732">Signal</keyword>
<evidence type="ECO:0000259" key="6">
    <source>
        <dbReference type="PROSITE" id="PS51715"/>
    </source>
</evidence>
<dbReference type="GO" id="GO:0003924">
    <property type="term" value="F:GTPase activity"/>
    <property type="evidence" value="ECO:0007669"/>
    <property type="project" value="InterPro"/>
</dbReference>
<evidence type="ECO:0000256" key="4">
    <source>
        <dbReference type="SAM" id="Phobius"/>
    </source>
</evidence>
<proteinExistence type="inferred from homology"/>
<dbReference type="InterPro" id="IPR030386">
    <property type="entry name" value="G_GB1_RHD3_dom"/>
</dbReference>
<reference evidence="7 8" key="1">
    <citation type="submission" date="2019-01" db="EMBL/GenBank/DDBJ databases">
        <title>Nuclear Genome Assembly of the Microalgal Biofuel strain Nannochloropsis salina CCMP1776.</title>
        <authorList>
            <person name="Hovde B."/>
        </authorList>
    </citation>
    <scope>NUCLEOTIDE SEQUENCE [LARGE SCALE GENOMIC DNA]</scope>
    <source>
        <strain evidence="7 8">CCMP1776</strain>
    </source>
</reference>
<comment type="caution">
    <text evidence="7">The sequence shown here is derived from an EMBL/GenBank/DDBJ whole genome shotgun (WGS) entry which is preliminary data.</text>
</comment>
<dbReference type="PANTHER" id="PTHR10751">
    <property type="entry name" value="GUANYLATE BINDING PROTEIN"/>
    <property type="match status" value="1"/>
</dbReference>
<evidence type="ECO:0000313" key="7">
    <source>
        <dbReference type="EMBL" id="TFJ80836.1"/>
    </source>
</evidence>
<feature type="transmembrane region" description="Helical" evidence="4">
    <location>
        <begin position="868"/>
        <end position="890"/>
    </location>
</feature>
<sequence length="952" mass="102644">MWPLLFVYVLLLLNGASGLSARGGTQLRELSPLQNPFQLLAPADASRTSLVVMEEGIRVLESLEGPVAVVAMVGPYHTGKSFLLNNLVRGVKARRVSETDTGDKVAVVEESCASPDNTTTFGVFEVGQSVDPSTAGVWAYHQRVRLPAEEATPSAAPRKEEEIDLLLLDTEGFAVANVSEAYDAQIFAAATVLSSVLVYNSMHLIDAKELEYLDLLAHSTQLFALKAATHSHTQAPEVAVPGPSPSFGLQDVFRLPPLLWSVQAFTVDLQGESCTSWLTRLIKSTVLNGHQRRSHLAAPAEQRLGLDGLFPSVECQTLFLPATSRPSLHRLASLPPSQLSPDFLADVDSLLTRILASLQPKTHRSSEAQEGDPAPLPLSGAGLAALLHLVVDGLNQGQLWSIPSRWSSFSSHLRLSSVRAAVSHFESEVTLGFRNATPPLPAPEMASLVRRVRREATELVPRLLVGLERGSVREAVREVEAHVRELAYKLTRSNEGRVRGFLRSTREALLAGDAANADTFQSNGLPVTSRALKDWGKAREEALAATFQAQAGPYRDEGKLVTEARELHAQSRLHTEKVREANVEALAQLLSSAESVCLTAYEASVAAALSPALPPVLPAALESFHLPALANATGACLEGGAAAAFREEIKFKATVASLSKAAVAHYQGLREANSASLDAHCQVARATLLEEVRAALGMGQAGEKGIWRGKGKGKTGSADPRKATDEAALEAAVDRADALQKSYPDKVEPLGVTSECQVHARTLEGEVAGLVEEAREEVAAALKAALQVPLQEICKVVVEAKCPAIYSARGLRATVQGECGKWVRRHDAVGAALSPRMLKRVLLRFIDEELGECHAQVKEREVEWRKRWVRLGMTVLVVVSATLVLMLLGAMGKLPAMVMEEREEGERDGVMSMEGEYEKEGLRGMLGVSSPTLARRRRRSSILGLLSPYKGK</sequence>
<dbReference type="EMBL" id="SDOX01000155">
    <property type="protein sequence ID" value="TFJ80836.1"/>
    <property type="molecule type" value="Genomic_DNA"/>
</dbReference>
<feature type="domain" description="GB1/RHD3-type G" evidence="6">
    <location>
        <begin position="64"/>
        <end position="215"/>
    </location>
</feature>
<evidence type="ECO:0000256" key="3">
    <source>
        <dbReference type="PROSITE-ProRule" id="PRU01052"/>
    </source>
</evidence>
<comment type="similarity">
    <text evidence="3">Belongs to the TRAFAC class dynamin-like GTPase superfamily. GB1/RHD3 GTPase family.</text>
</comment>